<dbReference type="InterPro" id="IPR007863">
    <property type="entry name" value="Peptidase_M16_C"/>
</dbReference>
<comment type="subcellular location">
    <subcellularLocation>
        <location evidence="3">Mitochondrion intermembrane space</location>
    </subcellularLocation>
    <subcellularLocation>
        <location evidence="2">Mitochondrion matrix</location>
    </subcellularLocation>
</comment>
<evidence type="ECO:0000256" key="6">
    <source>
        <dbReference type="ARBA" id="ARBA00020167"/>
    </source>
</evidence>
<evidence type="ECO:0000256" key="7">
    <source>
        <dbReference type="ARBA" id="ARBA00022670"/>
    </source>
</evidence>
<dbReference type="Pfam" id="PF08367">
    <property type="entry name" value="M16C_assoc"/>
    <property type="match status" value="1"/>
</dbReference>
<dbReference type="GO" id="GO:0005759">
    <property type="term" value="C:mitochondrial matrix"/>
    <property type="evidence" value="ECO:0007669"/>
    <property type="project" value="UniProtKB-SubCell"/>
</dbReference>
<evidence type="ECO:0000256" key="5">
    <source>
        <dbReference type="ARBA" id="ARBA00011853"/>
    </source>
</evidence>
<dbReference type="GO" id="GO:0046872">
    <property type="term" value="F:metal ion binding"/>
    <property type="evidence" value="ECO:0007669"/>
    <property type="project" value="UniProtKB-KW"/>
</dbReference>
<proteinExistence type="inferred from homology"/>
<evidence type="ECO:0000256" key="4">
    <source>
        <dbReference type="ARBA" id="ARBA00007575"/>
    </source>
</evidence>
<evidence type="ECO:0000259" key="15">
    <source>
        <dbReference type="SMART" id="SM01264"/>
    </source>
</evidence>
<dbReference type="Pfam" id="PF22516">
    <property type="entry name" value="PreP_C"/>
    <property type="match status" value="1"/>
</dbReference>
<dbReference type="GO" id="GO:0016485">
    <property type="term" value="P:protein processing"/>
    <property type="evidence" value="ECO:0007669"/>
    <property type="project" value="TreeGrafter"/>
</dbReference>
<dbReference type="Pfam" id="PF05193">
    <property type="entry name" value="Peptidase_M16_C"/>
    <property type="match status" value="1"/>
</dbReference>
<evidence type="ECO:0000256" key="3">
    <source>
        <dbReference type="ARBA" id="ARBA00004569"/>
    </source>
</evidence>
<dbReference type="GO" id="GO:0005758">
    <property type="term" value="C:mitochondrial intermembrane space"/>
    <property type="evidence" value="ECO:0007669"/>
    <property type="project" value="UniProtKB-SubCell"/>
</dbReference>
<dbReference type="FunFam" id="3.30.830.10:FF:000020">
    <property type="entry name" value="Mitochondrial presequence protease"/>
    <property type="match status" value="1"/>
</dbReference>
<keyword evidence="7" id="KW-0645">Protease</keyword>
<protein>
    <recommendedName>
        <fullName evidence="6">Presequence protease, mitochondrial</fullName>
    </recommendedName>
    <alternativeName>
        <fullName evidence="13">Pitrilysin metalloproteinase</fullName>
    </alternativeName>
</protein>
<evidence type="ECO:0000256" key="11">
    <source>
        <dbReference type="ARBA" id="ARBA00023049"/>
    </source>
</evidence>
<comment type="subunit">
    <text evidence="5">Monomer and homodimer; homodimerization is induced by binding of the substrate.</text>
</comment>
<evidence type="ECO:0000256" key="1">
    <source>
        <dbReference type="ARBA" id="ARBA00001947"/>
    </source>
</evidence>
<dbReference type="InterPro" id="IPR055130">
    <property type="entry name" value="PreP_C"/>
</dbReference>
<evidence type="ECO:0000256" key="2">
    <source>
        <dbReference type="ARBA" id="ARBA00004305"/>
    </source>
</evidence>
<dbReference type="SUPFAM" id="SSF63411">
    <property type="entry name" value="LuxS/MPP-like metallohydrolase"/>
    <property type="match status" value="4"/>
</dbReference>
<keyword evidence="11" id="KW-0482">Metalloprotease</keyword>
<dbReference type="PANTHER" id="PTHR43016:SF13">
    <property type="entry name" value="PRESEQUENCE PROTEASE, MITOCHONDRIAL"/>
    <property type="match status" value="1"/>
</dbReference>
<keyword evidence="12" id="KW-0496">Mitochondrion</keyword>
<evidence type="ECO:0000256" key="8">
    <source>
        <dbReference type="ARBA" id="ARBA00022723"/>
    </source>
</evidence>
<dbReference type="InterPro" id="IPR013578">
    <property type="entry name" value="Peptidase_M16C_assoc"/>
</dbReference>
<dbReference type="PANTHER" id="PTHR43016">
    <property type="entry name" value="PRESEQUENCE PROTEASE"/>
    <property type="match status" value="1"/>
</dbReference>
<sequence>MLRPARCPLRSPRPASTGDALRRGCAAIARLSTYPQPGARLHGFTLQRVKQVPELELTALHLRHDKTGAEYLHIARDDTNNVFSIGFKTNPPDATGVPHILEHTTLCGSERYPIRDPFFKMLPRSLSNFMNAWTFPDHTGYPFATTNAQDFKNLMSVYLDATLHPLLKESDFTQEGWRIGPENPLAAEADDPSAKKLVFKGVVYNEMKGQMSDASYLFYTNFQHHLFPAIHNSGGDPQKITDLTWEQLRKFHADHYHPSNAKILTYGDMPLTEHLKEVDVRLNSFDKIKVDQEVKAPITLDAPKDIVVSGPLDPLVSPDRQYKTSVTWLMGDTADSAENFALGVLSSLLMSGYGSPLYRNLIESGLGADFSANTGYDSAGRRGVFSVGLDAVKADDVIKVHEAIANTFREVRQKGFDKIKVDGILHQLELSLKHKTANFGMGILQRLKPSWFNGIDPMEALAWQDTVDAFQAKHAKGDYLESLIEKYLFTDNTLTFTMQPSETFSQELVEEENQRLASKILETTNQFSSEEEAQQYLEKRELQLLEVQEKARNEDLSCLPTVHVKDIPREKERKPLRYTDLDGVTVQWREAPTNGLTYFRAVHKLQDLPDELRELIPLYTSAIMRLGTKTKTMEQLEELIKLKTGGISVGYHSSQSPLSLEAYEEGMAFSGYAFDRNIPDMYELLRTIIQETDFDGSEAEKKIRELLQSSASGAINSIAESGHSFAMRYAEAGISPVGRLTEETGGLTQVKLTTSLASLESLAEVIRKLKAIQAFTIANSSQLRVALNCGPESATPNQDALHHFLSKLPKSVDVPTSTQQAQYPRNAKSFFPLPYQVYYSARAAPTVPYTDPSSAPLEILAKLLTFKQLHPEIREKGGAYGGGAYARGLGGVFGMYSYRDPNPQNSMKIMSEAGQWARERAWTAQDLEEAKLSAFQGYDAPQSVSREGMRLFLSGVTDDMLQERRERLLDVTAEQVKTVADQFLVKRASESSVAILGLKKDWVTEANGWEFRDLGMAAEKIEEAAQMQEGLAATVP</sequence>
<comment type="similarity">
    <text evidence="4">Belongs to the peptidase M16 family. PreP subfamily.</text>
</comment>
<keyword evidence="10" id="KW-0862">Zinc</keyword>
<name>A0A6A5QZ41_AMPQU</name>
<dbReference type="InterPro" id="IPR011765">
    <property type="entry name" value="Pept_M16_N"/>
</dbReference>
<comment type="function">
    <text evidence="14">Degrades mitochondrial transit peptides after their cleavage in the intermembrane space or in the matrix, and presequence peptides; clearance of these peptides is required to keep the presequence processing machinery running. Preferentially cleaves the N-terminal side of paired basic amino acid residues. Also degrades other unstructured peptides. May function as an ATP-dependent peptidase as opposed to a metalloendopeptidase.</text>
</comment>
<dbReference type="FunFam" id="3.30.830.10:FF:000009">
    <property type="entry name" value="Presequence protease, mitochondrial"/>
    <property type="match status" value="1"/>
</dbReference>
<dbReference type="Pfam" id="PF00675">
    <property type="entry name" value="Peptidase_M16"/>
    <property type="match status" value="1"/>
</dbReference>
<organism evidence="16 17">
    <name type="scientific">Ampelomyces quisqualis</name>
    <name type="common">Powdery mildew agent</name>
    <dbReference type="NCBI Taxonomy" id="50730"/>
    <lineage>
        <taxon>Eukaryota</taxon>
        <taxon>Fungi</taxon>
        <taxon>Dikarya</taxon>
        <taxon>Ascomycota</taxon>
        <taxon>Pezizomycotina</taxon>
        <taxon>Dothideomycetes</taxon>
        <taxon>Pleosporomycetidae</taxon>
        <taxon>Pleosporales</taxon>
        <taxon>Pleosporineae</taxon>
        <taxon>Phaeosphaeriaceae</taxon>
        <taxon>Ampelomyces</taxon>
    </lineage>
</organism>
<dbReference type="InterPro" id="IPR011249">
    <property type="entry name" value="Metalloenz_LuxS/M16"/>
</dbReference>
<dbReference type="EMBL" id="ML979132">
    <property type="protein sequence ID" value="KAF1920130.1"/>
    <property type="molecule type" value="Genomic_DNA"/>
</dbReference>
<dbReference type="GO" id="GO:0004222">
    <property type="term" value="F:metalloendopeptidase activity"/>
    <property type="evidence" value="ECO:0007669"/>
    <property type="project" value="TreeGrafter"/>
</dbReference>
<evidence type="ECO:0000256" key="12">
    <source>
        <dbReference type="ARBA" id="ARBA00023128"/>
    </source>
</evidence>
<keyword evidence="9" id="KW-0378">Hydrolase</keyword>
<gene>
    <name evidence="16" type="ORF">BDU57DRAFT_439944</name>
</gene>
<evidence type="ECO:0000256" key="9">
    <source>
        <dbReference type="ARBA" id="ARBA00022801"/>
    </source>
</evidence>
<evidence type="ECO:0000256" key="10">
    <source>
        <dbReference type="ARBA" id="ARBA00022833"/>
    </source>
</evidence>
<evidence type="ECO:0000256" key="14">
    <source>
        <dbReference type="ARBA" id="ARBA00045897"/>
    </source>
</evidence>
<evidence type="ECO:0000256" key="13">
    <source>
        <dbReference type="ARBA" id="ARBA00034552"/>
    </source>
</evidence>
<dbReference type="AlphaFoldDB" id="A0A6A5QZ41"/>
<evidence type="ECO:0000313" key="16">
    <source>
        <dbReference type="EMBL" id="KAF1920130.1"/>
    </source>
</evidence>
<accession>A0A6A5QZ41</accession>
<dbReference type="SMART" id="SM01264">
    <property type="entry name" value="M16C_associated"/>
    <property type="match status" value="1"/>
</dbReference>
<keyword evidence="8" id="KW-0479">Metal-binding</keyword>
<reference evidence="16" key="1">
    <citation type="journal article" date="2020" name="Stud. Mycol.">
        <title>101 Dothideomycetes genomes: a test case for predicting lifestyles and emergence of pathogens.</title>
        <authorList>
            <person name="Haridas S."/>
            <person name="Albert R."/>
            <person name="Binder M."/>
            <person name="Bloem J."/>
            <person name="Labutti K."/>
            <person name="Salamov A."/>
            <person name="Andreopoulos B."/>
            <person name="Baker S."/>
            <person name="Barry K."/>
            <person name="Bills G."/>
            <person name="Bluhm B."/>
            <person name="Cannon C."/>
            <person name="Castanera R."/>
            <person name="Culley D."/>
            <person name="Daum C."/>
            <person name="Ezra D."/>
            <person name="Gonzalez J."/>
            <person name="Henrissat B."/>
            <person name="Kuo A."/>
            <person name="Liang C."/>
            <person name="Lipzen A."/>
            <person name="Lutzoni F."/>
            <person name="Magnuson J."/>
            <person name="Mondo S."/>
            <person name="Nolan M."/>
            <person name="Ohm R."/>
            <person name="Pangilinan J."/>
            <person name="Park H.-J."/>
            <person name="Ramirez L."/>
            <person name="Alfaro M."/>
            <person name="Sun H."/>
            <person name="Tritt A."/>
            <person name="Yoshinaga Y."/>
            <person name="Zwiers L.-H."/>
            <person name="Turgeon B."/>
            <person name="Goodwin S."/>
            <person name="Spatafora J."/>
            <person name="Crous P."/>
            <person name="Grigoriev I."/>
        </authorList>
    </citation>
    <scope>NUCLEOTIDE SEQUENCE</scope>
    <source>
        <strain evidence="16">HMLAC05119</strain>
    </source>
</reference>
<dbReference type="Gene3D" id="3.30.830.10">
    <property type="entry name" value="Metalloenzyme, LuxS/M16 peptidase-like"/>
    <property type="match status" value="4"/>
</dbReference>
<comment type="cofactor">
    <cofactor evidence="1">
        <name>Zn(2+)</name>
        <dbReference type="ChEBI" id="CHEBI:29105"/>
    </cofactor>
</comment>
<keyword evidence="17" id="KW-1185">Reference proteome</keyword>
<dbReference type="Proteomes" id="UP000800096">
    <property type="component" value="Unassembled WGS sequence"/>
</dbReference>
<evidence type="ECO:0000313" key="17">
    <source>
        <dbReference type="Proteomes" id="UP000800096"/>
    </source>
</evidence>
<dbReference type="OrthoDB" id="10250783at2759"/>
<feature type="domain" description="Peptidase M16C associated" evidence="15">
    <location>
        <begin position="498"/>
        <end position="756"/>
    </location>
</feature>
<dbReference type="FunFam" id="3.30.830.10:FF:000011">
    <property type="entry name" value="Presequence protease, mitochondrial"/>
    <property type="match status" value="1"/>
</dbReference>